<dbReference type="EMBL" id="AM235768">
    <property type="protein sequence ID" value="CAM96292.2"/>
    <property type="molecule type" value="Genomic_DNA"/>
</dbReference>
<proteinExistence type="predicted"/>
<evidence type="ECO:0000313" key="2">
    <source>
        <dbReference type="Proteomes" id="UP000002332"/>
    </source>
</evidence>
<organism evidence="1 2">
    <name type="scientific">Pseudomonas fluorescens (strain SBW25)</name>
    <dbReference type="NCBI Taxonomy" id="216595"/>
    <lineage>
        <taxon>Bacteria</taxon>
        <taxon>Pseudomonadati</taxon>
        <taxon>Pseudomonadota</taxon>
        <taxon>Gammaproteobacteria</taxon>
        <taxon>Pseudomonadales</taxon>
        <taxon>Pseudomonadaceae</taxon>
        <taxon>Pseudomonas</taxon>
    </lineage>
</organism>
<name>A4V6Y1_PSEFS</name>
<dbReference type="Pfam" id="PF14081">
    <property type="entry name" value="DUF4262"/>
    <property type="match status" value="1"/>
</dbReference>
<dbReference type="Proteomes" id="UP000002332">
    <property type="component" value="Plasmid pQBR103"/>
</dbReference>
<protein>
    <submittedName>
        <fullName evidence="1">Uncharacterized protein</fullName>
    </submittedName>
</protein>
<dbReference type="RefSeq" id="WP_011923068.1">
    <property type="nucleotide sequence ID" value="NC_009444.1"/>
</dbReference>
<dbReference type="AlphaFoldDB" id="A4V6Y1"/>
<dbReference type="InterPro" id="IPR025358">
    <property type="entry name" value="DUF4262"/>
</dbReference>
<reference evidence="1 2" key="1">
    <citation type="journal article" date="2007" name="ISME J.">
        <title>Sequence-based analysis of pQBR103; a representative of a unique, transfer-proficient mega plasmid resident in the microbial community of sugar beet.</title>
        <authorList>
            <person name="Tett A."/>
            <person name="Spiers A.J."/>
            <person name="Crossman L.C."/>
            <person name="Ager D."/>
            <person name="Ciric L."/>
            <person name="Dow J.M."/>
            <person name="Fry J.C."/>
            <person name="Harris D."/>
            <person name="Lilley A."/>
            <person name="Oliver A."/>
            <person name="Parkhill J."/>
            <person name="Quail M.A."/>
            <person name="Rainey P.B."/>
            <person name="Saunders N.J."/>
            <person name="Seeger K."/>
            <person name="Snyder L.A.S."/>
            <person name="Squares R."/>
            <person name="Thomas C.M."/>
            <person name="Turner S.L."/>
            <person name="Zhang X.-X."/>
            <person name="Field D."/>
            <person name="Bailey M.J."/>
        </authorList>
    </citation>
    <scope>NUCLEOTIDE SEQUENCE [LARGE SCALE GENOMIC DNA]</scope>
    <source>
        <strain evidence="1 2">SBW25</strain>
    </source>
</reference>
<accession>A4V6Y1</accession>
<evidence type="ECO:0000313" key="1">
    <source>
        <dbReference type="EMBL" id="CAM96292.2"/>
    </source>
</evidence>
<keyword evidence="1" id="KW-0614">Plasmid</keyword>
<gene>
    <name evidence="1" type="ordered locus">pQBR0260</name>
</gene>
<sequence>MNDLPEATPAQIAALKLQVPGIVNHINDFQMSTLAANMTFELAPSVTVGFHLNQLVQDGLVTEENLVDVVRAIRISLLGPSMAAEIDAAIGAQGYAVKPVFGGDDSPSFAYSVGLTGTVGFELISMAGMDHQLNAYMVNAYAELAKAGEVIEQERTDLVELSSVPGQGLRTKCVPVDASAAMETHVCDVRGEVKRVYQVLVADKHNLFPDEEGYEQAFLQPRFPAPKKTASH</sequence>
<dbReference type="PATRIC" id="fig|216595.4.peg.149"/>
<geneLocation type="plasmid" evidence="1 2">
    <name>pQBR103</name>
</geneLocation>